<feature type="signal peptide" evidence="2">
    <location>
        <begin position="1"/>
        <end position="22"/>
    </location>
</feature>
<sequence>MKIKTTAFTLAALLMTSSASFAAEPHTVQSGESLFSIAQKNNTTVHALESLNTLDSSCLYPGQTVFVPSFPKQYKVKQGDRLFEISLKTGVSYAILKAANPQITNENVIFPGQLVDVPSSAKKAQPSPDKAPAPAKQPAPQTAPPSSDSISAKAKEVAALVNKERQNAGLPALALNEELSSVALVKAKDMIQQNYFSHTSPVYGSPFDMMKRFGVPYTAAGENIAKGQPSAAEVMKDWMNSQGHRENILSSSYDSIGVGYYQGAWVQLFKK</sequence>
<evidence type="ECO:0000256" key="2">
    <source>
        <dbReference type="SAM" id="SignalP"/>
    </source>
</evidence>
<proteinExistence type="predicted"/>
<feature type="region of interest" description="Disordered" evidence="1">
    <location>
        <begin position="119"/>
        <end position="155"/>
    </location>
</feature>
<reference evidence="5" key="1">
    <citation type="journal article" date="2019" name="Int. J. Syst. Evol. Microbiol.">
        <title>The Global Catalogue of Microorganisms (GCM) 10K type strain sequencing project: providing services to taxonomists for standard genome sequencing and annotation.</title>
        <authorList>
            <consortium name="The Broad Institute Genomics Platform"/>
            <consortium name="The Broad Institute Genome Sequencing Center for Infectious Disease"/>
            <person name="Wu L."/>
            <person name="Ma J."/>
        </authorList>
    </citation>
    <scope>NUCLEOTIDE SEQUENCE [LARGE SCALE GENOMIC DNA]</scope>
    <source>
        <strain evidence="5">NBRC 106396</strain>
    </source>
</reference>
<dbReference type="SUPFAM" id="SSF54106">
    <property type="entry name" value="LysM domain"/>
    <property type="match status" value="2"/>
</dbReference>
<protein>
    <submittedName>
        <fullName evidence="4">LysM peptidoglycan-binding domain-containing protein</fullName>
    </submittedName>
</protein>
<evidence type="ECO:0000313" key="5">
    <source>
        <dbReference type="Proteomes" id="UP001596549"/>
    </source>
</evidence>
<evidence type="ECO:0000259" key="3">
    <source>
        <dbReference type="PROSITE" id="PS51782"/>
    </source>
</evidence>
<dbReference type="Gene3D" id="3.10.350.10">
    <property type="entry name" value="LysM domain"/>
    <property type="match status" value="2"/>
</dbReference>
<keyword evidence="5" id="KW-1185">Reference proteome</keyword>
<dbReference type="PANTHER" id="PTHR31157:SF1">
    <property type="entry name" value="SCP DOMAIN-CONTAINING PROTEIN"/>
    <property type="match status" value="1"/>
</dbReference>
<dbReference type="PROSITE" id="PS51782">
    <property type="entry name" value="LYSM"/>
    <property type="match status" value="2"/>
</dbReference>
<feature type="compositionally biased region" description="Low complexity" evidence="1">
    <location>
        <begin position="119"/>
        <end position="128"/>
    </location>
</feature>
<dbReference type="PANTHER" id="PTHR31157">
    <property type="entry name" value="SCP DOMAIN-CONTAINING PROTEIN"/>
    <property type="match status" value="1"/>
</dbReference>
<dbReference type="EMBL" id="JBHTCP010000004">
    <property type="protein sequence ID" value="MFC7370563.1"/>
    <property type="molecule type" value="Genomic_DNA"/>
</dbReference>
<dbReference type="InterPro" id="IPR035940">
    <property type="entry name" value="CAP_sf"/>
</dbReference>
<dbReference type="SUPFAM" id="SSF55797">
    <property type="entry name" value="PR-1-like"/>
    <property type="match status" value="1"/>
</dbReference>
<dbReference type="InterPro" id="IPR014044">
    <property type="entry name" value="CAP_dom"/>
</dbReference>
<dbReference type="Pfam" id="PF00188">
    <property type="entry name" value="CAP"/>
    <property type="match status" value="1"/>
</dbReference>
<dbReference type="RefSeq" id="WP_379746096.1">
    <property type="nucleotide sequence ID" value="NZ_JBHTCP010000004.1"/>
</dbReference>
<comment type="caution">
    <text evidence="4">The sequence shown here is derived from an EMBL/GenBank/DDBJ whole genome shotgun (WGS) entry which is preliminary data.</text>
</comment>
<accession>A0ABW2NN54</accession>
<dbReference type="Proteomes" id="UP001596549">
    <property type="component" value="Unassembled WGS sequence"/>
</dbReference>
<dbReference type="CDD" id="cd05379">
    <property type="entry name" value="CAP_bacterial"/>
    <property type="match status" value="1"/>
</dbReference>
<gene>
    <name evidence="4" type="ORF">ACFQPF_02605</name>
</gene>
<keyword evidence="2" id="KW-0732">Signal</keyword>
<feature type="chain" id="PRO_5047226250" evidence="2">
    <location>
        <begin position="23"/>
        <end position="271"/>
    </location>
</feature>
<dbReference type="SMART" id="SM00257">
    <property type="entry name" value="LysM"/>
    <property type="match status" value="2"/>
</dbReference>
<feature type="domain" description="LysM" evidence="3">
    <location>
        <begin position="72"/>
        <end position="117"/>
    </location>
</feature>
<evidence type="ECO:0000256" key="1">
    <source>
        <dbReference type="SAM" id="MobiDB-lite"/>
    </source>
</evidence>
<feature type="domain" description="LysM" evidence="3">
    <location>
        <begin position="24"/>
        <end position="67"/>
    </location>
</feature>
<dbReference type="Gene3D" id="3.40.33.10">
    <property type="entry name" value="CAP"/>
    <property type="match status" value="1"/>
</dbReference>
<dbReference type="Pfam" id="PF01476">
    <property type="entry name" value="LysM"/>
    <property type="match status" value="2"/>
</dbReference>
<organism evidence="4 5">
    <name type="scientific">Fictibacillus iocasae</name>
    <dbReference type="NCBI Taxonomy" id="2715437"/>
    <lineage>
        <taxon>Bacteria</taxon>
        <taxon>Bacillati</taxon>
        <taxon>Bacillota</taxon>
        <taxon>Bacilli</taxon>
        <taxon>Bacillales</taxon>
        <taxon>Fictibacillaceae</taxon>
        <taxon>Fictibacillus</taxon>
    </lineage>
</organism>
<name>A0ABW2NN54_9BACL</name>
<feature type="compositionally biased region" description="Pro residues" evidence="1">
    <location>
        <begin position="129"/>
        <end position="143"/>
    </location>
</feature>
<evidence type="ECO:0000313" key="4">
    <source>
        <dbReference type="EMBL" id="MFC7370563.1"/>
    </source>
</evidence>
<dbReference type="CDD" id="cd00118">
    <property type="entry name" value="LysM"/>
    <property type="match status" value="2"/>
</dbReference>
<dbReference type="InterPro" id="IPR018392">
    <property type="entry name" value="LysM"/>
</dbReference>
<dbReference type="InterPro" id="IPR036779">
    <property type="entry name" value="LysM_dom_sf"/>
</dbReference>